<protein>
    <submittedName>
        <fullName evidence="2">Ogr/Delta-like zinc finger family protein</fullName>
    </submittedName>
</protein>
<organism evidence="2 3">
    <name type="scientific">Pseudomonas fluorescens</name>
    <dbReference type="NCBI Taxonomy" id="294"/>
    <lineage>
        <taxon>Bacteria</taxon>
        <taxon>Pseudomonadati</taxon>
        <taxon>Pseudomonadota</taxon>
        <taxon>Gammaproteobacteria</taxon>
        <taxon>Pseudomonadales</taxon>
        <taxon>Pseudomonadaceae</taxon>
        <taxon>Pseudomonas</taxon>
    </lineage>
</organism>
<dbReference type="RefSeq" id="WP_191955231.1">
    <property type="nucleotide sequence ID" value="NZ_JACYNJ010000001.1"/>
</dbReference>
<reference evidence="2" key="1">
    <citation type="journal article" date="2020" name="FEMS Microbiol. Ecol.">
        <title>Temporal dynamics of bacterial communities during seed development and maturation.</title>
        <authorList>
            <person name="Chesneau G."/>
            <person name="Torres-Cortes G."/>
            <person name="Briand M."/>
            <person name="Darrasse A."/>
            <person name="Preveaux A."/>
            <person name="Marais C."/>
            <person name="Jacques M.A."/>
            <person name="Shade A."/>
            <person name="Barret M."/>
        </authorList>
    </citation>
    <scope>NUCLEOTIDE SEQUENCE</scope>
    <source>
        <strain evidence="2">CFBP13533</strain>
    </source>
</reference>
<dbReference type="EMBL" id="JACYNJ010000001">
    <property type="protein sequence ID" value="MBD8268392.1"/>
    <property type="molecule type" value="Genomic_DNA"/>
</dbReference>
<comment type="caution">
    <text evidence="2">The sequence shown here is derived from an EMBL/GenBank/DDBJ whole genome shotgun (WGS) entry which is preliminary data.</text>
</comment>
<name>A0AAE2PTW1_PSEFL</name>
<accession>A0AAE2PTW1</accession>
<evidence type="ECO:0000313" key="2">
    <source>
        <dbReference type="EMBL" id="MBD8268392.1"/>
    </source>
</evidence>
<evidence type="ECO:0000259" key="1">
    <source>
        <dbReference type="Pfam" id="PF04606"/>
    </source>
</evidence>
<evidence type="ECO:0000313" key="3">
    <source>
        <dbReference type="Proteomes" id="UP000610293"/>
    </source>
</evidence>
<dbReference type="InterPro" id="IPR007684">
    <property type="entry name" value="Znf_Ogr/Delta"/>
</dbReference>
<dbReference type="AlphaFoldDB" id="A0AAE2PTW1"/>
<dbReference type="Pfam" id="PF04606">
    <property type="entry name" value="Ogr_Delta"/>
    <property type="match status" value="1"/>
</dbReference>
<sequence length="97" mass="11018">MSTYKLVCPHCHGRMRIRTSEGQHIFLRITYLQCTNEACGWAGRAEFQMTHELSPSGMPNPAVKLPIADVVIRRQAMKTANDQPDLLDQMEMEAETI</sequence>
<proteinExistence type="predicted"/>
<gene>
    <name evidence="2" type="ORF">IFU03_01350</name>
</gene>
<dbReference type="Proteomes" id="UP000610293">
    <property type="component" value="Unassembled WGS sequence"/>
</dbReference>
<feature type="domain" description="Zinc finger Ogr/Delta-type" evidence="1">
    <location>
        <begin position="8"/>
        <end position="53"/>
    </location>
</feature>